<feature type="transmembrane region" description="Helical" evidence="1">
    <location>
        <begin position="58"/>
        <end position="79"/>
    </location>
</feature>
<feature type="transmembrane region" description="Helical" evidence="1">
    <location>
        <begin position="127"/>
        <end position="154"/>
    </location>
</feature>
<comment type="caution">
    <text evidence="3">The sequence shown here is derived from an EMBL/GenBank/DDBJ whole genome shotgun (WGS) entry which is preliminary data.</text>
</comment>
<evidence type="ECO:0000256" key="1">
    <source>
        <dbReference type="SAM" id="Phobius"/>
    </source>
</evidence>
<evidence type="ECO:0000313" key="3">
    <source>
        <dbReference type="EMBL" id="MFC6953918.1"/>
    </source>
</evidence>
<dbReference type="RefSeq" id="WP_336350867.1">
    <property type="nucleotide sequence ID" value="NZ_JAZAQL010000002.1"/>
</dbReference>
<reference evidence="3 4" key="1">
    <citation type="journal article" date="2019" name="Int. J. Syst. Evol. Microbiol.">
        <title>The Global Catalogue of Microorganisms (GCM) 10K type strain sequencing project: providing services to taxonomists for standard genome sequencing and annotation.</title>
        <authorList>
            <consortium name="The Broad Institute Genomics Platform"/>
            <consortium name="The Broad Institute Genome Sequencing Center for Infectious Disease"/>
            <person name="Wu L."/>
            <person name="Ma J."/>
        </authorList>
    </citation>
    <scope>NUCLEOTIDE SEQUENCE [LARGE SCALE GENOMIC DNA]</scope>
    <source>
        <strain evidence="3 4">GX26</strain>
    </source>
</reference>
<dbReference type="Pfam" id="PF13796">
    <property type="entry name" value="Sensor"/>
    <property type="match status" value="1"/>
</dbReference>
<keyword evidence="1" id="KW-0472">Membrane</keyword>
<keyword evidence="1" id="KW-0812">Transmembrane</keyword>
<dbReference type="Proteomes" id="UP001596395">
    <property type="component" value="Unassembled WGS sequence"/>
</dbReference>
<feature type="transmembrane region" description="Helical" evidence="1">
    <location>
        <begin position="204"/>
        <end position="225"/>
    </location>
</feature>
<keyword evidence="4" id="KW-1185">Reference proteome</keyword>
<dbReference type="EMBL" id="JBHSXN010000002">
    <property type="protein sequence ID" value="MFC6953918.1"/>
    <property type="molecule type" value="Genomic_DNA"/>
</dbReference>
<name>A0ABD5VGD6_9EURY</name>
<evidence type="ECO:0000313" key="4">
    <source>
        <dbReference type="Proteomes" id="UP001596395"/>
    </source>
</evidence>
<protein>
    <submittedName>
        <fullName evidence="3">Sensor domain-containing protein</fullName>
    </submittedName>
</protein>
<accession>A0ABD5VGD6</accession>
<proteinExistence type="predicted"/>
<sequence length="247" mass="26492">MSSTRSSSLAARLRAFVDVPVRSQTYLNLCYLCLAFPLGVAYLVFVSVGLVLGVGLTVVLVGVPIFLLTVVGALVAGSVERVLARHLLDLDVGSRALPADGSLRERTVAVLTDTSTWKTVLYLPSKLAFGTLGVVLATSVLATGVSMLLVPLYYREPGLYVGVVTDRPVELHPSLYVAWNKLLVGFEAVWTLDAWRVRTFGDALFVAVAGALLLVLGLHALNLLARGARWYTAFMLDDAYAPLAGEN</sequence>
<feature type="transmembrane region" description="Helical" evidence="1">
    <location>
        <begin position="29"/>
        <end position="52"/>
    </location>
</feature>
<gene>
    <name evidence="3" type="ORF">ACFQGB_13685</name>
</gene>
<dbReference type="AlphaFoldDB" id="A0ABD5VGD6"/>
<organism evidence="3 4">
    <name type="scientific">Halorubellus litoreus</name>
    <dbReference type="NCBI Taxonomy" id="755308"/>
    <lineage>
        <taxon>Archaea</taxon>
        <taxon>Methanobacteriati</taxon>
        <taxon>Methanobacteriota</taxon>
        <taxon>Stenosarchaea group</taxon>
        <taxon>Halobacteria</taxon>
        <taxon>Halobacteriales</taxon>
        <taxon>Halorubellaceae</taxon>
        <taxon>Halorubellus</taxon>
    </lineage>
</organism>
<feature type="domain" description="Putative sensor" evidence="2">
    <location>
        <begin position="31"/>
        <end position="236"/>
    </location>
</feature>
<keyword evidence="1" id="KW-1133">Transmembrane helix</keyword>
<dbReference type="InterPro" id="IPR025828">
    <property type="entry name" value="Put_sensor_dom"/>
</dbReference>
<evidence type="ECO:0000259" key="2">
    <source>
        <dbReference type="Pfam" id="PF13796"/>
    </source>
</evidence>